<dbReference type="InterPro" id="IPR051019">
    <property type="entry name" value="VLCFA-Steroid_DH"/>
</dbReference>
<dbReference type="PROSITE" id="PS00958">
    <property type="entry name" value="TRANSALDOLASE_2"/>
    <property type="match status" value="1"/>
</dbReference>
<comment type="function">
    <text evidence="4">Catalyzes the rate-limiting step of the non-oxidative phase in the pentose phosphate pathway. Catalyzes the reversible conversion of sedheptulose-7-phosphate and D-glyceraldehyde 3-phosphate into erythrose-4-phosphate and beta-D-fructose 6-phosphate.</text>
</comment>
<keyword evidence="4" id="KW-0570">Pentose shunt</keyword>
<comment type="similarity">
    <text evidence="1">Belongs to the short-chain dehydrogenases/reductases (SDR) family.</text>
</comment>
<dbReference type="Gene3D" id="3.40.50.720">
    <property type="entry name" value="NAD(P)-binding Rossmann-like Domain"/>
    <property type="match status" value="2"/>
</dbReference>
<evidence type="ECO:0000256" key="3">
    <source>
        <dbReference type="ARBA" id="ARBA00023270"/>
    </source>
</evidence>
<protein>
    <recommendedName>
        <fullName evidence="4">Transaldolase</fullName>
        <ecNumber evidence="4">2.2.1.2</ecNumber>
    </recommendedName>
</protein>
<keyword evidence="6" id="KW-1185">Reference proteome</keyword>
<dbReference type="PANTHER" id="PTHR43899:SF13">
    <property type="entry name" value="RH59310P"/>
    <property type="match status" value="1"/>
</dbReference>
<comment type="catalytic activity">
    <reaction evidence="4">
        <text>D-sedoheptulose 7-phosphate + D-glyceraldehyde 3-phosphate = D-erythrose 4-phosphate + beta-D-fructose 6-phosphate</text>
        <dbReference type="Rhea" id="RHEA:17053"/>
        <dbReference type="ChEBI" id="CHEBI:16897"/>
        <dbReference type="ChEBI" id="CHEBI:57483"/>
        <dbReference type="ChEBI" id="CHEBI:57634"/>
        <dbReference type="ChEBI" id="CHEBI:59776"/>
        <dbReference type="EC" id="2.2.1.2"/>
    </reaction>
</comment>
<proteinExistence type="inferred from homology"/>
<keyword evidence="3" id="KW-0704">Schiff base</keyword>
<dbReference type="InterPro" id="IPR001585">
    <property type="entry name" value="TAL/FSA"/>
</dbReference>
<evidence type="ECO:0000256" key="1">
    <source>
        <dbReference type="ARBA" id="ARBA00006484"/>
    </source>
</evidence>
<dbReference type="EC" id="2.2.1.2" evidence="4"/>
<dbReference type="Pfam" id="PF01359">
    <property type="entry name" value="Transposase_1"/>
    <property type="match status" value="1"/>
</dbReference>
<dbReference type="Gene3D" id="3.20.20.70">
    <property type="entry name" value="Aldolase class I"/>
    <property type="match status" value="1"/>
</dbReference>
<dbReference type="PANTHER" id="PTHR43899">
    <property type="entry name" value="RH59310P"/>
    <property type="match status" value="1"/>
</dbReference>
<dbReference type="InterPro" id="IPR001888">
    <property type="entry name" value="Transposase_1"/>
</dbReference>
<dbReference type="Proteomes" id="UP001235939">
    <property type="component" value="Chromosome 19"/>
</dbReference>
<dbReference type="Pfam" id="PF00106">
    <property type="entry name" value="adh_short"/>
    <property type="match status" value="2"/>
</dbReference>
<evidence type="ECO:0000256" key="2">
    <source>
        <dbReference type="ARBA" id="ARBA00023002"/>
    </source>
</evidence>
<evidence type="ECO:0000313" key="5">
    <source>
        <dbReference type="EMBL" id="UYV81087.1"/>
    </source>
</evidence>
<dbReference type="EMBL" id="CP092881">
    <property type="protein sequence ID" value="UYV81087.1"/>
    <property type="molecule type" value="Genomic_DNA"/>
</dbReference>
<dbReference type="InterPro" id="IPR013785">
    <property type="entry name" value="Aldolase_TIM"/>
</dbReference>
<sequence>MKKYQPTDATTNPSLILAASKLEQYQGLIARAVQYAKEKASSPEERLELATDKLFVLFGCEILKIIPGRVSTEVDARLSFDKEASISKAQRFIQMYQEEGVGKERILIKLASTWEGIQAARTMFYLTYCLVQLAARGLNVVLISRTLERLKATAQEIETKHKVETRVVAVDFSLGPEIYDGIRKELADLEVGVLVNNVGMSYEYAEYFTKVQGGDEMMRLILPQMELRRKGVIINLASLSALHPMPLLSVYGASKLAARGLNVVLISRTLERLKATAQEIETKHKVETRVVAVDFSLGPEIYDGIRKELADLEVGVLVTGDESWMFEYDPESKRQSCAWYTKSSPRPKKARMNKLRIKTIIIVFFDIRGIVHCEFVLLGQTVNSAFYLEVLRRMKRRIARVRTDIKDTVKLHHDNATSHTAFIITNFLARSNTSVIPHPPYSPLNNVGMSYEYAEYFTKVQGGDEMMRLILPQMELRRKGVIINLASLSALHPMPLLSVYGASKVALAFNNKSPLAVISADLQSAAFGNVDQEFLASQLRSFSLPLPFLEYLLLLYTKADATIKI</sequence>
<dbReference type="InterPro" id="IPR002347">
    <property type="entry name" value="SDR_fam"/>
</dbReference>
<dbReference type="SUPFAM" id="SSF51735">
    <property type="entry name" value="NAD(P)-binding Rossmann-fold domains"/>
    <property type="match status" value="2"/>
</dbReference>
<gene>
    <name evidence="5" type="ORF">LAZ67_19002739</name>
</gene>
<dbReference type="Pfam" id="PF00923">
    <property type="entry name" value="TAL_FSA"/>
    <property type="match status" value="1"/>
</dbReference>
<dbReference type="InterPro" id="IPR018225">
    <property type="entry name" value="Transaldolase_AS"/>
</dbReference>
<evidence type="ECO:0000313" key="6">
    <source>
        <dbReference type="Proteomes" id="UP001235939"/>
    </source>
</evidence>
<reference evidence="5 6" key="1">
    <citation type="submission" date="2022-01" db="EMBL/GenBank/DDBJ databases">
        <title>A chromosomal length assembly of Cordylochernes scorpioides.</title>
        <authorList>
            <person name="Zeh D."/>
            <person name="Zeh J."/>
        </authorList>
    </citation>
    <scope>NUCLEOTIDE SEQUENCE [LARGE SCALE GENOMIC DNA]</scope>
    <source>
        <strain evidence="5">IN4F17</strain>
        <tissue evidence="5">Whole Body</tissue>
    </source>
</reference>
<name>A0ABY6LIT7_9ARAC</name>
<dbReference type="InterPro" id="IPR036397">
    <property type="entry name" value="RNaseH_sf"/>
</dbReference>
<keyword evidence="4" id="KW-0808">Transferase</keyword>
<comment type="pathway">
    <text evidence="4">Carbohydrate degradation; pentose phosphate pathway; D-glyceraldehyde 3-phosphate and beta-D-fructose 6-phosphate from D-ribose 5-phosphate and D-xylulose 5-phosphate (non-oxidative stage): step 2/3.</text>
</comment>
<dbReference type="Gene3D" id="3.30.420.10">
    <property type="entry name" value="Ribonuclease H-like superfamily/Ribonuclease H"/>
    <property type="match status" value="1"/>
</dbReference>
<dbReference type="InterPro" id="IPR036291">
    <property type="entry name" value="NAD(P)-bd_dom_sf"/>
</dbReference>
<keyword evidence="2" id="KW-0560">Oxidoreductase</keyword>
<dbReference type="SUPFAM" id="SSF51569">
    <property type="entry name" value="Aldolase"/>
    <property type="match status" value="1"/>
</dbReference>
<evidence type="ECO:0000256" key="4">
    <source>
        <dbReference type="RuleBase" id="RU000501"/>
    </source>
</evidence>
<dbReference type="PROSITE" id="PS01054">
    <property type="entry name" value="TRANSALDOLASE_1"/>
    <property type="match status" value="1"/>
</dbReference>
<accession>A0ABY6LIT7</accession>
<organism evidence="5 6">
    <name type="scientific">Cordylochernes scorpioides</name>
    <dbReference type="NCBI Taxonomy" id="51811"/>
    <lineage>
        <taxon>Eukaryota</taxon>
        <taxon>Metazoa</taxon>
        <taxon>Ecdysozoa</taxon>
        <taxon>Arthropoda</taxon>
        <taxon>Chelicerata</taxon>
        <taxon>Arachnida</taxon>
        <taxon>Pseudoscorpiones</taxon>
        <taxon>Cheliferoidea</taxon>
        <taxon>Chernetidae</taxon>
        <taxon>Cordylochernes</taxon>
    </lineage>
</organism>